<dbReference type="PIRSF" id="PIRSF031853">
    <property type="entry name" value="UPC031853"/>
    <property type="match status" value="1"/>
</dbReference>
<dbReference type="InterPro" id="IPR011335">
    <property type="entry name" value="Restrct_endonuc-II-like"/>
</dbReference>
<keyword evidence="3" id="KW-1185">Reference proteome</keyword>
<dbReference type="PANTHER" id="PTHR30015">
    <property type="entry name" value="MRR RESTRICTION SYSTEM PROTEIN"/>
    <property type="match status" value="1"/>
</dbReference>
<protein>
    <submittedName>
        <fullName evidence="2">Restriction endonuclease</fullName>
    </submittedName>
</protein>
<dbReference type="PANTHER" id="PTHR30015:SF7">
    <property type="entry name" value="TYPE IV METHYL-DIRECTED RESTRICTION ENZYME ECOKMRR"/>
    <property type="match status" value="1"/>
</dbReference>
<dbReference type="RefSeq" id="WP_036078723.1">
    <property type="nucleotide sequence ID" value="NZ_AVCW01000005.1"/>
</dbReference>
<feature type="domain" description="Restriction endonuclease type IV Mrr" evidence="1">
    <location>
        <begin position="191"/>
        <end position="302"/>
    </location>
</feature>
<dbReference type="GO" id="GO:0004519">
    <property type="term" value="F:endonuclease activity"/>
    <property type="evidence" value="ECO:0007669"/>
    <property type="project" value="UniProtKB-KW"/>
</dbReference>
<accession>A0ABR4XX41</accession>
<dbReference type="InterPro" id="IPR007560">
    <property type="entry name" value="Restrct_endonuc_IV_Mrr"/>
</dbReference>
<organism evidence="2 3">
    <name type="scientific">Lysinibacillus boronitolerans JCM 21713 = 10a = NBRC 103108</name>
    <dbReference type="NCBI Taxonomy" id="1294264"/>
    <lineage>
        <taxon>Bacteria</taxon>
        <taxon>Bacillati</taxon>
        <taxon>Bacillota</taxon>
        <taxon>Bacilli</taxon>
        <taxon>Bacillales</taxon>
        <taxon>Bacillaceae</taxon>
        <taxon>Lysinibacillus</taxon>
    </lineage>
</organism>
<keyword evidence="2" id="KW-0255">Endonuclease</keyword>
<keyword evidence="2" id="KW-0540">Nuclease</keyword>
<proteinExistence type="predicted"/>
<dbReference type="InterPro" id="IPR052906">
    <property type="entry name" value="Type_IV_Methyl-Rstrct_Enzyme"/>
</dbReference>
<dbReference type="Gene3D" id="3.40.1350.10">
    <property type="match status" value="1"/>
</dbReference>
<evidence type="ECO:0000259" key="1">
    <source>
        <dbReference type="Pfam" id="PF04471"/>
    </source>
</evidence>
<gene>
    <name evidence="2" type="ORF">CD31_15625</name>
</gene>
<comment type="caution">
    <text evidence="2">The sequence shown here is derived from an EMBL/GenBank/DDBJ whole genome shotgun (WGS) entry which is preliminary data.</text>
</comment>
<keyword evidence="2" id="KW-0378">Hydrolase</keyword>
<dbReference type="Proteomes" id="UP000030487">
    <property type="component" value="Unassembled WGS sequence"/>
</dbReference>
<dbReference type="InterPro" id="IPR011856">
    <property type="entry name" value="tRNA_endonuc-like_dom_sf"/>
</dbReference>
<sequence>MEHWWMVRAGDHNELIETWLNNNIASVGWPAIGNPKEYATKKDLISVANQVYEERKPSTRQSQMSQVWRFINEIKIGDRILSYSKEKREYIIGTVEQEHFHNTAIGNPDYPNHIKVKWEDKRISRDSLSQAAKNTLGSILTIFRVDNLKNEIEKLISNYPLSVEPDTEAEDEAVIEDLIGKSTTLIADKIDALDAWQLQDLVGGLLQAMDYNVKVSPKGPDGGVDVLAYKDAFGFEKPIIKVQVKHRKSSAGSPEIQQLLGADPIQGNSLFVSTGGFTNQALAVAKHSAVKTLDLDDLVELVVEWYEKMPNEVRALIPLKRIYIPE</sequence>
<evidence type="ECO:0000313" key="3">
    <source>
        <dbReference type="Proteomes" id="UP000030487"/>
    </source>
</evidence>
<dbReference type="SUPFAM" id="SSF52980">
    <property type="entry name" value="Restriction endonuclease-like"/>
    <property type="match status" value="1"/>
</dbReference>
<name>A0ABR4XX41_9BACI</name>
<dbReference type="InterPro" id="IPR016984">
    <property type="entry name" value="UCP031853"/>
</dbReference>
<evidence type="ECO:0000313" key="2">
    <source>
        <dbReference type="EMBL" id="KGR83642.1"/>
    </source>
</evidence>
<reference evidence="2 3" key="1">
    <citation type="submission" date="2014-02" db="EMBL/GenBank/DDBJ databases">
        <title>Draft genome sequence of Lysinibacillus boronitolerans NBRC 103108.</title>
        <authorList>
            <person name="Zhang F."/>
            <person name="Wang G."/>
            <person name="Zhang L."/>
        </authorList>
    </citation>
    <scope>NUCLEOTIDE SEQUENCE [LARGE SCALE GENOMIC DNA]</scope>
    <source>
        <strain evidence="2 3">NBRC 103108</strain>
    </source>
</reference>
<dbReference type="Pfam" id="PF04471">
    <property type="entry name" value="Mrr_cat"/>
    <property type="match status" value="1"/>
</dbReference>
<dbReference type="EMBL" id="JPVR01000077">
    <property type="protein sequence ID" value="KGR83642.1"/>
    <property type="molecule type" value="Genomic_DNA"/>
</dbReference>